<keyword evidence="2" id="KW-1185">Reference proteome</keyword>
<evidence type="ECO:0000313" key="2">
    <source>
        <dbReference type="Proteomes" id="UP001140949"/>
    </source>
</evidence>
<organism evidence="1 2">
    <name type="scientific">Iris pallida</name>
    <name type="common">Sweet iris</name>
    <dbReference type="NCBI Taxonomy" id="29817"/>
    <lineage>
        <taxon>Eukaryota</taxon>
        <taxon>Viridiplantae</taxon>
        <taxon>Streptophyta</taxon>
        <taxon>Embryophyta</taxon>
        <taxon>Tracheophyta</taxon>
        <taxon>Spermatophyta</taxon>
        <taxon>Magnoliopsida</taxon>
        <taxon>Liliopsida</taxon>
        <taxon>Asparagales</taxon>
        <taxon>Iridaceae</taxon>
        <taxon>Iridoideae</taxon>
        <taxon>Irideae</taxon>
        <taxon>Iris</taxon>
    </lineage>
</organism>
<reference evidence="1" key="1">
    <citation type="journal article" date="2023" name="GigaByte">
        <title>Genome assembly of the bearded iris, Iris pallida Lam.</title>
        <authorList>
            <person name="Bruccoleri R.E."/>
            <person name="Oakeley E.J."/>
            <person name="Faust A.M.E."/>
            <person name="Altorfer M."/>
            <person name="Dessus-Babus S."/>
            <person name="Burckhardt D."/>
            <person name="Oertli M."/>
            <person name="Naumann U."/>
            <person name="Petersen F."/>
            <person name="Wong J."/>
        </authorList>
    </citation>
    <scope>NUCLEOTIDE SEQUENCE</scope>
    <source>
        <strain evidence="1">GSM-AAB239-AS_SAM_17_03QT</strain>
    </source>
</reference>
<proteinExistence type="predicted"/>
<dbReference type="EMBL" id="JANAVB010041204">
    <property type="protein sequence ID" value="KAJ6796992.1"/>
    <property type="molecule type" value="Genomic_DNA"/>
</dbReference>
<sequence>MTPGGDLLTASFSIGFHQDSLLNFNVIPGVDLPTKGEKMFSVMSIMIIDKAGSHVLFQMRAKMGLNYWFLASSTVPHLL</sequence>
<reference evidence="1" key="2">
    <citation type="submission" date="2023-04" db="EMBL/GenBank/DDBJ databases">
        <authorList>
            <person name="Bruccoleri R.E."/>
            <person name="Oakeley E.J."/>
            <person name="Faust A.-M."/>
            <person name="Dessus-Babus S."/>
            <person name="Altorfer M."/>
            <person name="Burckhardt D."/>
            <person name="Oertli M."/>
            <person name="Naumann U."/>
            <person name="Petersen F."/>
            <person name="Wong J."/>
        </authorList>
    </citation>
    <scope>NUCLEOTIDE SEQUENCE</scope>
    <source>
        <strain evidence="1">GSM-AAB239-AS_SAM_17_03QT</strain>
        <tissue evidence="1">Leaf</tissue>
    </source>
</reference>
<dbReference type="Proteomes" id="UP001140949">
    <property type="component" value="Unassembled WGS sequence"/>
</dbReference>
<dbReference type="AlphaFoldDB" id="A0AAX6DYX7"/>
<name>A0AAX6DYX7_IRIPA</name>
<gene>
    <name evidence="1" type="ORF">M6B38_221325</name>
</gene>
<accession>A0AAX6DYX7</accession>
<comment type="caution">
    <text evidence="1">The sequence shown here is derived from an EMBL/GenBank/DDBJ whole genome shotgun (WGS) entry which is preliminary data.</text>
</comment>
<evidence type="ECO:0000313" key="1">
    <source>
        <dbReference type="EMBL" id="KAJ6796992.1"/>
    </source>
</evidence>
<protein>
    <submittedName>
        <fullName evidence="1">Uncharacterized protein</fullName>
    </submittedName>
</protein>